<dbReference type="InterPro" id="IPR013321">
    <property type="entry name" value="Arc_rbn_hlx_hlx"/>
</dbReference>
<dbReference type="EMBL" id="SLZR01000007">
    <property type="protein sequence ID" value="TCS40990.1"/>
    <property type="molecule type" value="Genomic_DNA"/>
</dbReference>
<proteinExistence type="inferred from homology"/>
<dbReference type="Proteomes" id="UP000295793">
    <property type="component" value="Unassembled WGS sequence"/>
</dbReference>
<evidence type="ECO:0000256" key="2">
    <source>
        <dbReference type="ARBA" id="ARBA00049988"/>
    </source>
</evidence>
<gene>
    <name evidence="3" type="ORF">BCF53_1073</name>
</gene>
<organism evidence="3 4">
    <name type="scientific">Reinekea marinisedimentorum</name>
    <dbReference type="NCBI Taxonomy" id="230495"/>
    <lineage>
        <taxon>Bacteria</taxon>
        <taxon>Pseudomonadati</taxon>
        <taxon>Pseudomonadota</taxon>
        <taxon>Gammaproteobacteria</taxon>
        <taxon>Oceanospirillales</taxon>
        <taxon>Saccharospirillaceae</taxon>
        <taxon>Reinekea</taxon>
    </lineage>
</organism>
<keyword evidence="1" id="KW-1277">Toxin-antitoxin system</keyword>
<accession>A0A4R3I6U6</accession>
<dbReference type="AlphaFoldDB" id="A0A4R3I6U6"/>
<dbReference type="InterPro" id="IPR014795">
    <property type="entry name" value="TacA_1-like"/>
</dbReference>
<dbReference type="GO" id="GO:0006355">
    <property type="term" value="P:regulation of DNA-templated transcription"/>
    <property type="evidence" value="ECO:0007669"/>
    <property type="project" value="InterPro"/>
</dbReference>
<dbReference type="Gene3D" id="1.10.1220.10">
    <property type="entry name" value="Met repressor-like"/>
    <property type="match status" value="1"/>
</dbReference>
<keyword evidence="4" id="KW-1185">Reference proteome</keyword>
<evidence type="ECO:0000256" key="1">
    <source>
        <dbReference type="ARBA" id="ARBA00022649"/>
    </source>
</evidence>
<dbReference type="PANTHER" id="PTHR35401">
    <property type="entry name" value="COPG FAMILY HELIX-TURN-HELIX PROTEIN-RELATED-RELATED"/>
    <property type="match status" value="1"/>
</dbReference>
<dbReference type="SUPFAM" id="SSF47598">
    <property type="entry name" value="Ribbon-helix-helix"/>
    <property type="match status" value="1"/>
</dbReference>
<protein>
    <submittedName>
        <fullName evidence="3">Uncharacterized protein (DUF1778 family)</fullName>
    </submittedName>
</protein>
<name>A0A4R3I6U6_9GAMM</name>
<dbReference type="RefSeq" id="WP_132701443.1">
    <property type="nucleotide sequence ID" value="NZ_SLZR01000007.1"/>
</dbReference>
<dbReference type="InterPro" id="IPR010985">
    <property type="entry name" value="Ribbon_hlx_hlx"/>
</dbReference>
<comment type="caution">
    <text evidence="3">The sequence shown here is derived from an EMBL/GenBank/DDBJ whole genome shotgun (WGS) entry which is preliminary data.</text>
</comment>
<reference evidence="3 4" key="1">
    <citation type="submission" date="2019-03" db="EMBL/GenBank/DDBJ databases">
        <title>Genomic Encyclopedia of Archaeal and Bacterial Type Strains, Phase II (KMG-II): from individual species to whole genera.</title>
        <authorList>
            <person name="Goeker M."/>
        </authorList>
    </citation>
    <scope>NUCLEOTIDE SEQUENCE [LARGE SCALE GENOMIC DNA]</scope>
    <source>
        <strain evidence="3 4">DSM 15388</strain>
    </source>
</reference>
<sequence length="91" mass="9753">MATTLPRITARVDADTQDLLAKAAAISGVSSINSFVLSAAIEKAKQVIEREETLKLSQADAILLMEALDKPPTPNAKLKAAAKRYQSHAHQ</sequence>
<dbReference type="OrthoDB" id="5688377at2"/>
<comment type="similarity">
    <text evidence="2">Belongs to the TacA antitoxin family.</text>
</comment>
<dbReference type="PANTHER" id="PTHR35401:SF2">
    <property type="entry name" value="ABC-TYPE TRANSPORT SYSTEM"/>
    <property type="match status" value="1"/>
</dbReference>
<dbReference type="Pfam" id="PF08681">
    <property type="entry name" value="TacA1"/>
    <property type="match status" value="1"/>
</dbReference>
<dbReference type="Gene3D" id="1.20.890.30">
    <property type="entry name" value="VCA0319-like"/>
    <property type="match status" value="1"/>
</dbReference>
<evidence type="ECO:0000313" key="3">
    <source>
        <dbReference type="EMBL" id="TCS40990.1"/>
    </source>
</evidence>
<evidence type="ECO:0000313" key="4">
    <source>
        <dbReference type="Proteomes" id="UP000295793"/>
    </source>
</evidence>